<organism evidence="2 3">
    <name type="scientific">Akanthomyces lecanii RCEF 1005</name>
    <dbReference type="NCBI Taxonomy" id="1081108"/>
    <lineage>
        <taxon>Eukaryota</taxon>
        <taxon>Fungi</taxon>
        <taxon>Dikarya</taxon>
        <taxon>Ascomycota</taxon>
        <taxon>Pezizomycotina</taxon>
        <taxon>Sordariomycetes</taxon>
        <taxon>Hypocreomycetidae</taxon>
        <taxon>Hypocreales</taxon>
        <taxon>Cordycipitaceae</taxon>
        <taxon>Akanthomyces</taxon>
        <taxon>Cordyceps confragosa</taxon>
    </lineage>
</organism>
<feature type="region of interest" description="Disordered" evidence="1">
    <location>
        <begin position="41"/>
        <end position="76"/>
    </location>
</feature>
<comment type="caution">
    <text evidence="2">The sequence shown here is derived from an EMBL/GenBank/DDBJ whole genome shotgun (WGS) entry which is preliminary data.</text>
</comment>
<dbReference type="EMBL" id="AZHF01000001">
    <property type="protein sequence ID" value="OAA82483.1"/>
    <property type="molecule type" value="Genomic_DNA"/>
</dbReference>
<accession>A0A168KZ45</accession>
<sequence>MPTEEVNQQDDSQKEPVPATEAIDAVMHAWAKAYRAALDAADKELADQSKQASGDDKPNSCDSKSGTDDKNPTAKK</sequence>
<dbReference type="AlphaFoldDB" id="A0A168KZ45"/>
<keyword evidence="3" id="KW-1185">Reference proteome</keyword>
<feature type="compositionally biased region" description="Polar residues" evidence="1">
    <location>
        <begin position="1"/>
        <end position="10"/>
    </location>
</feature>
<name>A0A168KZ45_CORDF</name>
<evidence type="ECO:0000313" key="3">
    <source>
        <dbReference type="Proteomes" id="UP000076881"/>
    </source>
</evidence>
<gene>
    <name evidence="2" type="ORF">LEL_02028</name>
</gene>
<evidence type="ECO:0000313" key="2">
    <source>
        <dbReference type="EMBL" id="OAA82483.1"/>
    </source>
</evidence>
<reference evidence="2 3" key="1">
    <citation type="journal article" date="2016" name="Genome Biol. Evol.">
        <title>Divergent and convergent evolution of fungal pathogenicity.</title>
        <authorList>
            <person name="Shang Y."/>
            <person name="Xiao G."/>
            <person name="Zheng P."/>
            <person name="Cen K."/>
            <person name="Zhan S."/>
            <person name="Wang C."/>
        </authorList>
    </citation>
    <scope>NUCLEOTIDE SEQUENCE [LARGE SCALE GENOMIC DNA]</scope>
    <source>
        <strain evidence="2 3">RCEF 1005</strain>
    </source>
</reference>
<proteinExistence type="predicted"/>
<dbReference type="Proteomes" id="UP000076881">
    <property type="component" value="Unassembled WGS sequence"/>
</dbReference>
<feature type="region of interest" description="Disordered" evidence="1">
    <location>
        <begin position="1"/>
        <end position="20"/>
    </location>
</feature>
<protein>
    <submittedName>
        <fullName evidence="2">Uncharacterized protein</fullName>
    </submittedName>
</protein>
<evidence type="ECO:0000256" key="1">
    <source>
        <dbReference type="SAM" id="MobiDB-lite"/>
    </source>
</evidence>